<accession>A0A645IMH5</accession>
<comment type="caution">
    <text evidence="2">The sequence shown here is derived from an EMBL/GenBank/DDBJ whole genome shotgun (WGS) entry which is preliminary data.</text>
</comment>
<protein>
    <submittedName>
        <fullName evidence="2">Uncharacterized protein</fullName>
    </submittedName>
</protein>
<keyword evidence="1" id="KW-1133">Transmembrane helix</keyword>
<gene>
    <name evidence="2" type="ORF">SDC9_200197</name>
</gene>
<dbReference type="EMBL" id="VSSQ01118742">
    <property type="protein sequence ID" value="MPN52535.1"/>
    <property type="molecule type" value="Genomic_DNA"/>
</dbReference>
<reference evidence="2" key="1">
    <citation type="submission" date="2019-08" db="EMBL/GenBank/DDBJ databases">
        <authorList>
            <person name="Kucharzyk K."/>
            <person name="Murdoch R.W."/>
            <person name="Higgins S."/>
            <person name="Loffler F."/>
        </authorList>
    </citation>
    <scope>NUCLEOTIDE SEQUENCE</scope>
</reference>
<name>A0A645IMH5_9ZZZZ</name>
<keyword evidence="1" id="KW-0812">Transmembrane</keyword>
<keyword evidence="1" id="KW-0472">Membrane</keyword>
<dbReference type="AlphaFoldDB" id="A0A645IMH5"/>
<proteinExistence type="predicted"/>
<organism evidence="2">
    <name type="scientific">bioreactor metagenome</name>
    <dbReference type="NCBI Taxonomy" id="1076179"/>
    <lineage>
        <taxon>unclassified sequences</taxon>
        <taxon>metagenomes</taxon>
        <taxon>ecological metagenomes</taxon>
    </lineage>
</organism>
<feature type="transmembrane region" description="Helical" evidence="1">
    <location>
        <begin position="6"/>
        <end position="28"/>
    </location>
</feature>
<evidence type="ECO:0000256" key="1">
    <source>
        <dbReference type="SAM" id="Phobius"/>
    </source>
</evidence>
<sequence length="43" mass="4644">MVEQVLALVLDGAECLFAFFGVFLTVFFGNGVADDLCRLFKGA</sequence>
<evidence type="ECO:0000313" key="2">
    <source>
        <dbReference type="EMBL" id="MPN52535.1"/>
    </source>
</evidence>